<comment type="subcellular location">
    <subcellularLocation>
        <location evidence="1">Cytoplasm</location>
    </subcellularLocation>
</comment>
<dbReference type="GO" id="GO:0031122">
    <property type="term" value="P:cytoplasmic microtubule organization"/>
    <property type="evidence" value="ECO:0007669"/>
    <property type="project" value="TreeGrafter"/>
</dbReference>
<dbReference type="OMA" id="WIMISIE"/>
<feature type="domain" description="HOOK N-terminal" evidence="5">
    <location>
        <begin position="14"/>
        <end position="155"/>
    </location>
</feature>
<evidence type="ECO:0000256" key="4">
    <source>
        <dbReference type="SAM" id="Phobius"/>
    </source>
</evidence>
<dbReference type="EMBL" id="MCGN01000002">
    <property type="protein sequence ID" value="ORY99986.1"/>
    <property type="molecule type" value="Genomic_DNA"/>
</dbReference>
<dbReference type="PANTHER" id="PTHR18947:SF28">
    <property type="entry name" value="GIRDIN, ISOFORM A"/>
    <property type="match status" value="1"/>
</dbReference>
<feature type="transmembrane region" description="Helical" evidence="4">
    <location>
        <begin position="156"/>
        <end position="174"/>
    </location>
</feature>
<dbReference type="GO" id="GO:0051959">
    <property type="term" value="F:dynein light intermediate chain binding"/>
    <property type="evidence" value="ECO:0007669"/>
    <property type="project" value="TreeGrafter"/>
</dbReference>
<proteinExistence type="predicted"/>
<dbReference type="InParanoid" id="A0A1X2HL24"/>
<name>A0A1X2HL24_SYNRA</name>
<dbReference type="OrthoDB" id="49395at2759"/>
<evidence type="ECO:0000313" key="6">
    <source>
        <dbReference type="EMBL" id="ORY99986.1"/>
    </source>
</evidence>
<dbReference type="InterPro" id="IPR043936">
    <property type="entry name" value="HOOK_N"/>
</dbReference>
<dbReference type="STRING" id="13706.A0A1X2HL24"/>
<accession>A0A1X2HL24</accession>
<dbReference type="Pfam" id="PF19047">
    <property type="entry name" value="HOOK_N"/>
    <property type="match status" value="1"/>
</dbReference>
<dbReference type="Proteomes" id="UP000242180">
    <property type="component" value="Unassembled WGS sequence"/>
</dbReference>
<organism evidence="6 7">
    <name type="scientific">Syncephalastrum racemosum</name>
    <name type="common">Filamentous fungus</name>
    <dbReference type="NCBI Taxonomy" id="13706"/>
    <lineage>
        <taxon>Eukaryota</taxon>
        <taxon>Fungi</taxon>
        <taxon>Fungi incertae sedis</taxon>
        <taxon>Mucoromycota</taxon>
        <taxon>Mucoromycotina</taxon>
        <taxon>Mucoromycetes</taxon>
        <taxon>Mucorales</taxon>
        <taxon>Syncephalastraceae</taxon>
        <taxon>Syncephalastrum</taxon>
    </lineage>
</organism>
<dbReference type="SUPFAM" id="SSF116907">
    <property type="entry name" value="Hook domain"/>
    <property type="match status" value="1"/>
</dbReference>
<keyword evidence="7" id="KW-1185">Reference proteome</keyword>
<dbReference type="Gene3D" id="1.10.418.10">
    <property type="entry name" value="Calponin-like domain"/>
    <property type="match status" value="1"/>
</dbReference>
<protein>
    <recommendedName>
        <fullName evidence="5">HOOK N-terminal domain-containing protein</fullName>
    </recommendedName>
</protein>
<evidence type="ECO:0000256" key="3">
    <source>
        <dbReference type="ARBA" id="ARBA00023054"/>
    </source>
</evidence>
<dbReference type="GO" id="GO:0005737">
    <property type="term" value="C:cytoplasm"/>
    <property type="evidence" value="ECO:0007669"/>
    <property type="project" value="UniProtKB-SubCell"/>
</dbReference>
<dbReference type="GO" id="GO:0005815">
    <property type="term" value="C:microtubule organizing center"/>
    <property type="evidence" value="ECO:0007669"/>
    <property type="project" value="TreeGrafter"/>
</dbReference>
<reference evidence="6 7" key="1">
    <citation type="submission" date="2016-07" db="EMBL/GenBank/DDBJ databases">
        <title>Pervasive Adenine N6-methylation of Active Genes in Fungi.</title>
        <authorList>
            <consortium name="DOE Joint Genome Institute"/>
            <person name="Mondo S.J."/>
            <person name="Dannebaum R.O."/>
            <person name="Kuo R.C."/>
            <person name="Labutti K."/>
            <person name="Haridas S."/>
            <person name="Kuo A."/>
            <person name="Salamov A."/>
            <person name="Ahrendt S.R."/>
            <person name="Lipzen A."/>
            <person name="Sullivan W."/>
            <person name="Andreopoulos W.B."/>
            <person name="Clum A."/>
            <person name="Lindquist E."/>
            <person name="Daum C."/>
            <person name="Ramamoorthy G.K."/>
            <person name="Gryganskyi A."/>
            <person name="Culley D."/>
            <person name="Magnuson J.K."/>
            <person name="James T.Y."/>
            <person name="O'Malley M.A."/>
            <person name="Stajich J.E."/>
            <person name="Spatafora J.W."/>
            <person name="Visel A."/>
            <person name="Grigoriev I.V."/>
        </authorList>
    </citation>
    <scope>NUCLEOTIDE SEQUENCE [LARGE SCALE GENOMIC DNA]</scope>
    <source>
        <strain evidence="6 7">NRRL 2496</strain>
    </source>
</reference>
<evidence type="ECO:0000313" key="7">
    <source>
        <dbReference type="Proteomes" id="UP000242180"/>
    </source>
</evidence>
<evidence type="ECO:0000259" key="5">
    <source>
        <dbReference type="Pfam" id="PF19047"/>
    </source>
</evidence>
<evidence type="ECO:0000256" key="2">
    <source>
        <dbReference type="ARBA" id="ARBA00022490"/>
    </source>
</evidence>
<dbReference type="CDD" id="cd22211">
    <property type="entry name" value="HkD_SF"/>
    <property type="match status" value="1"/>
</dbReference>
<gene>
    <name evidence="6" type="ORF">BCR43DRAFT_434696</name>
</gene>
<keyword evidence="4" id="KW-0812">Transmembrane</keyword>
<sequence length="178" mass="20665">MFQPRVETKHAVADAFIEWINSFDHISHPCKSIGDLYDGIVLFEVLADIDPKWFKLIRSADVGDNWVLRVNNLKKLHRLVSLFYKEKLNRDPSTLPSVNLNLIAKEADIDETISLCQLVLGIAMQCDLPQRQTYIEKIQSLSQPCMQVLMQKIEEVSHLFLFLLFIFLVCIFLTRMKK</sequence>
<keyword evidence="4" id="KW-1133">Transmembrane helix</keyword>
<evidence type="ECO:0000256" key="1">
    <source>
        <dbReference type="ARBA" id="ARBA00004496"/>
    </source>
</evidence>
<keyword evidence="4" id="KW-0472">Membrane</keyword>
<dbReference type="PANTHER" id="PTHR18947">
    <property type="entry name" value="HOOK PROTEINS"/>
    <property type="match status" value="1"/>
</dbReference>
<dbReference type="GO" id="GO:0030705">
    <property type="term" value="P:cytoskeleton-dependent intracellular transport"/>
    <property type="evidence" value="ECO:0007669"/>
    <property type="project" value="InterPro"/>
</dbReference>
<dbReference type="InterPro" id="IPR036872">
    <property type="entry name" value="CH_dom_sf"/>
</dbReference>
<dbReference type="GO" id="GO:0008017">
    <property type="term" value="F:microtubule binding"/>
    <property type="evidence" value="ECO:0007669"/>
    <property type="project" value="TreeGrafter"/>
</dbReference>
<keyword evidence="2" id="KW-0963">Cytoplasm</keyword>
<keyword evidence="3" id="KW-0175">Coiled coil</keyword>
<comment type="caution">
    <text evidence="6">The sequence shown here is derived from an EMBL/GenBank/DDBJ whole genome shotgun (WGS) entry which is preliminary data.</text>
</comment>
<dbReference type="AlphaFoldDB" id="A0A1X2HL24"/>